<accession>Q7U5S2</accession>
<evidence type="ECO:0000256" key="3">
    <source>
        <dbReference type="ARBA" id="ARBA00023110"/>
    </source>
</evidence>
<organism evidence="9 10">
    <name type="scientific">Parasynechococcus marenigrum (strain WH8102)</name>
    <dbReference type="NCBI Taxonomy" id="84588"/>
    <lineage>
        <taxon>Bacteria</taxon>
        <taxon>Bacillati</taxon>
        <taxon>Cyanobacteriota</taxon>
        <taxon>Cyanophyceae</taxon>
        <taxon>Synechococcales</taxon>
        <taxon>Prochlorococcaceae</taxon>
        <taxon>Parasynechococcus</taxon>
        <taxon>Parasynechococcus marenigrum</taxon>
    </lineage>
</organism>
<dbReference type="HOGENOM" id="CLU_013615_7_2_3"/>
<comment type="similarity">
    <text evidence="2 6">Belongs to the FKBP-type PPIase family.</text>
</comment>
<dbReference type="EC" id="5.2.1.8" evidence="6"/>
<dbReference type="GO" id="GO:0003755">
    <property type="term" value="F:peptidyl-prolyl cis-trans isomerase activity"/>
    <property type="evidence" value="ECO:0007669"/>
    <property type="project" value="UniProtKB-UniRule"/>
</dbReference>
<feature type="chain" id="PRO_5004291927" description="Peptidyl-prolyl cis-trans isomerase" evidence="7">
    <location>
        <begin position="32"/>
        <end position="208"/>
    </location>
</feature>
<dbReference type="PANTHER" id="PTHR43811">
    <property type="entry name" value="FKBP-TYPE PEPTIDYL-PROLYL CIS-TRANS ISOMERASE FKPA"/>
    <property type="match status" value="1"/>
</dbReference>
<dbReference type="Proteomes" id="UP000001422">
    <property type="component" value="Chromosome"/>
</dbReference>
<keyword evidence="7" id="KW-0732">Signal</keyword>
<dbReference type="SUPFAM" id="SSF54534">
    <property type="entry name" value="FKBP-like"/>
    <property type="match status" value="1"/>
</dbReference>
<protein>
    <recommendedName>
        <fullName evidence="6">Peptidyl-prolyl cis-trans isomerase</fullName>
        <ecNumber evidence="6">5.2.1.8</ecNumber>
    </recommendedName>
</protein>
<keyword evidence="10" id="KW-1185">Reference proteome</keyword>
<proteinExistence type="inferred from homology"/>
<feature type="signal peptide" evidence="7">
    <location>
        <begin position="1"/>
        <end position="31"/>
    </location>
</feature>
<keyword evidence="4 5" id="KW-0413">Isomerase</keyword>
<dbReference type="PROSITE" id="PS50059">
    <property type="entry name" value="FKBP_PPIASE"/>
    <property type="match status" value="1"/>
</dbReference>
<dbReference type="Gene3D" id="3.10.50.40">
    <property type="match status" value="1"/>
</dbReference>
<sequence>MRDILISSTVCVLCLLLALVSQLVAPSTVDAAAVDAAAATSTAATASVVAKTTSAVAARPSFELDPEDPNPTLFAMAPDTNQADASALGGPLDAPDTQITASGLKIIELQVGEGAEAASGQTVSVHYRGTLENGKQFDASYDRGTPFTFPLGAGRVIKGWDEGVDGMKVGGKRKLVIPPDLAYGSRGAGGVIPPNATLVFEVELLDAK</sequence>
<feature type="domain" description="PPIase FKBP-type" evidence="8">
    <location>
        <begin position="120"/>
        <end position="208"/>
    </location>
</feature>
<dbReference type="EMBL" id="BX569693">
    <property type="protein sequence ID" value="CAE08140.1"/>
    <property type="molecule type" value="Genomic_DNA"/>
</dbReference>
<evidence type="ECO:0000256" key="6">
    <source>
        <dbReference type="RuleBase" id="RU003915"/>
    </source>
</evidence>
<evidence type="ECO:0000256" key="1">
    <source>
        <dbReference type="ARBA" id="ARBA00000971"/>
    </source>
</evidence>
<dbReference type="KEGG" id="syw:SYNW1625"/>
<reference evidence="9 10" key="1">
    <citation type="journal article" date="2003" name="Nature">
        <title>The genome of a motile marine Synechococcus.</title>
        <authorList>
            <person name="Palenik B."/>
            <person name="Brahamsha B."/>
            <person name="Larimer F."/>
            <person name="Land M."/>
            <person name="Hauser L."/>
            <person name="Chain P."/>
            <person name="Lamerdin J."/>
            <person name="Regala W."/>
            <person name="Allen E.A."/>
            <person name="McCarren J."/>
            <person name="Paulsen I."/>
            <person name="Dufresne A."/>
            <person name="Partensky F."/>
            <person name="Webb E."/>
            <person name="Waterbury J."/>
        </authorList>
    </citation>
    <scope>NUCLEOTIDE SEQUENCE [LARGE SCALE GENOMIC DNA]</scope>
    <source>
        <strain evidence="9 10">WH8102</strain>
    </source>
</reference>
<dbReference type="AlphaFoldDB" id="Q7U5S2"/>
<gene>
    <name evidence="9" type="ordered locus">SYNW1625</name>
</gene>
<dbReference type="eggNOG" id="COG0545">
    <property type="taxonomic scope" value="Bacteria"/>
</dbReference>
<dbReference type="InterPro" id="IPR046357">
    <property type="entry name" value="PPIase_dom_sf"/>
</dbReference>
<evidence type="ECO:0000259" key="8">
    <source>
        <dbReference type="PROSITE" id="PS50059"/>
    </source>
</evidence>
<dbReference type="InterPro" id="IPR001179">
    <property type="entry name" value="PPIase_FKBP_dom"/>
</dbReference>
<evidence type="ECO:0000256" key="2">
    <source>
        <dbReference type="ARBA" id="ARBA00006577"/>
    </source>
</evidence>
<dbReference type="STRING" id="84588.SYNW1625"/>
<dbReference type="PANTHER" id="PTHR43811:SF19">
    <property type="entry name" value="39 KDA FK506-BINDING NUCLEAR PROTEIN"/>
    <property type="match status" value="1"/>
</dbReference>
<dbReference type="RefSeq" id="WP_011128489.1">
    <property type="nucleotide sequence ID" value="NC_005070.1"/>
</dbReference>
<dbReference type="Pfam" id="PF00254">
    <property type="entry name" value="FKBP_C"/>
    <property type="match status" value="1"/>
</dbReference>
<evidence type="ECO:0000313" key="10">
    <source>
        <dbReference type="Proteomes" id="UP000001422"/>
    </source>
</evidence>
<evidence type="ECO:0000256" key="5">
    <source>
        <dbReference type="PROSITE-ProRule" id="PRU00277"/>
    </source>
</evidence>
<evidence type="ECO:0000313" key="9">
    <source>
        <dbReference type="EMBL" id="CAE08140.1"/>
    </source>
</evidence>
<comment type="catalytic activity">
    <reaction evidence="1 5 6">
        <text>[protein]-peptidylproline (omega=180) = [protein]-peptidylproline (omega=0)</text>
        <dbReference type="Rhea" id="RHEA:16237"/>
        <dbReference type="Rhea" id="RHEA-COMP:10747"/>
        <dbReference type="Rhea" id="RHEA-COMP:10748"/>
        <dbReference type="ChEBI" id="CHEBI:83833"/>
        <dbReference type="ChEBI" id="CHEBI:83834"/>
        <dbReference type="EC" id="5.2.1.8"/>
    </reaction>
</comment>
<evidence type="ECO:0000256" key="7">
    <source>
        <dbReference type="SAM" id="SignalP"/>
    </source>
</evidence>
<name>Q7U5S2_PARMW</name>
<dbReference type="FunFam" id="3.10.50.40:FF:000006">
    <property type="entry name" value="Peptidyl-prolyl cis-trans isomerase"/>
    <property type="match status" value="1"/>
</dbReference>
<evidence type="ECO:0000256" key="4">
    <source>
        <dbReference type="ARBA" id="ARBA00023235"/>
    </source>
</evidence>
<keyword evidence="3 5" id="KW-0697">Rotamase</keyword>